<dbReference type="Proteomes" id="UP001062846">
    <property type="component" value="Chromosome 7"/>
</dbReference>
<proteinExistence type="predicted"/>
<dbReference type="EMBL" id="CM046394">
    <property type="protein sequence ID" value="KAI8547614.1"/>
    <property type="molecule type" value="Genomic_DNA"/>
</dbReference>
<evidence type="ECO:0000313" key="1">
    <source>
        <dbReference type="EMBL" id="KAI8547614.1"/>
    </source>
</evidence>
<keyword evidence="2" id="KW-1185">Reference proteome</keyword>
<sequence length="95" mass="10724">MEENQGPNFVLIEGSSPSMNPFFDPLVGLDFEIEIESNSIGNHMMAEEKKDNVIDIVSWKPREEVSFSVYNGLCFVVVASEFTKPSFSMCLVRIE</sequence>
<comment type="caution">
    <text evidence="1">The sequence shown here is derived from an EMBL/GenBank/DDBJ whole genome shotgun (WGS) entry which is preliminary data.</text>
</comment>
<accession>A0ACC0N468</accession>
<evidence type="ECO:0000313" key="2">
    <source>
        <dbReference type="Proteomes" id="UP001062846"/>
    </source>
</evidence>
<organism evidence="1 2">
    <name type="scientific">Rhododendron molle</name>
    <name type="common">Chinese azalea</name>
    <name type="synonym">Azalea mollis</name>
    <dbReference type="NCBI Taxonomy" id="49168"/>
    <lineage>
        <taxon>Eukaryota</taxon>
        <taxon>Viridiplantae</taxon>
        <taxon>Streptophyta</taxon>
        <taxon>Embryophyta</taxon>
        <taxon>Tracheophyta</taxon>
        <taxon>Spermatophyta</taxon>
        <taxon>Magnoliopsida</taxon>
        <taxon>eudicotyledons</taxon>
        <taxon>Gunneridae</taxon>
        <taxon>Pentapetalae</taxon>
        <taxon>asterids</taxon>
        <taxon>Ericales</taxon>
        <taxon>Ericaceae</taxon>
        <taxon>Ericoideae</taxon>
        <taxon>Rhodoreae</taxon>
        <taxon>Rhododendron</taxon>
    </lineage>
</organism>
<reference evidence="1" key="1">
    <citation type="submission" date="2022-02" db="EMBL/GenBank/DDBJ databases">
        <title>Plant Genome Project.</title>
        <authorList>
            <person name="Zhang R.-G."/>
        </authorList>
    </citation>
    <scope>NUCLEOTIDE SEQUENCE</scope>
    <source>
        <strain evidence="1">AT1</strain>
    </source>
</reference>
<protein>
    <submittedName>
        <fullName evidence="1">Uncharacterized protein</fullName>
    </submittedName>
</protein>
<gene>
    <name evidence="1" type="ORF">RHMOL_Rhmol07G0209000</name>
</gene>
<name>A0ACC0N468_RHOML</name>